<evidence type="ECO:0000259" key="21">
    <source>
        <dbReference type="PROSITE" id="PS50016"/>
    </source>
</evidence>
<dbReference type="SUPFAM" id="SSF57850">
    <property type="entry name" value="RING/U-box"/>
    <property type="match status" value="1"/>
</dbReference>
<feature type="compositionally biased region" description="Basic and acidic residues" evidence="19">
    <location>
        <begin position="1395"/>
        <end position="1408"/>
    </location>
</feature>
<keyword evidence="6" id="KW-0479">Metal-binding</keyword>
<dbReference type="SMART" id="SM00551">
    <property type="entry name" value="ZnF_TAZ"/>
    <property type="match status" value="2"/>
</dbReference>
<dbReference type="Pfam" id="PF00628">
    <property type="entry name" value="PHD"/>
    <property type="match status" value="1"/>
</dbReference>
<dbReference type="EC" id="2.3.1.48" evidence="3"/>
<keyword evidence="10" id="KW-0805">Transcription regulation</keyword>
<keyword evidence="11 17" id="KW-0103">Bromodomain</keyword>
<dbReference type="InterPro" id="IPR031162">
    <property type="entry name" value="CBP_P300_HAT"/>
</dbReference>
<comment type="caution">
    <text evidence="25">The sequence shown here is derived from an EMBL/GenBank/DDBJ whole genome shotgun (WGS) entry which is preliminary data.</text>
</comment>
<keyword evidence="15" id="KW-0012">Acyltransferase</keyword>
<evidence type="ECO:0000256" key="1">
    <source>
        <dbReference type="ARBA" id="ARBA00002581"/>
    </source>
</evidence>
<dbReference type="SUPFAM" id="SSF57933">
    <property type="entry name" value="TAZ domain"/>
    <property type="match status" value="2"/>
</dbReference>
<feature type="compositionally biased region" description="Polar residues" evidence="19">
    <location>
        <begin position="18"/>
        <end position="30"/>
    </location>
</feature>
<feature type="compositionally biased region" description="Basic and acidic residues" evidence="19">
    <location>
        <begin position="1446"/>
        <end position="1476"/>
    </location>
</feature>
<evidence type="ECO:0000313" key="26">
    <source>
        <dbReference type="Proteomes" id="UP001530315"/>
    </source>
</evidence>
<dbReference type="SUPFAM" id="SSF47370">
    <property type="entry name" value="Bromodomain"/>
    <property type="match status" value="1"/>
</dbReference>
<accession>A0ABD3MTZ8</accession>
<feature type="compositionally biased region" description="Low complexity" evidence="19">
    <location>
        <begin position="98"/>
        <end position="110"/>
    </location>
</feature>
<evidence type="ECO:0000256" key="17">
    <source>
        <dbReference type="PROSITE-ProRule" id="PRU00035"/>
    </source>
</evidence>
<dbReference type="Gene3D" id="3.30.60.90">
    <property type="match status" value="1"/>
</dbReference>
<dbReference type="PROSITE" id="PS50014">
    <property type="entry name" value="BROMODOMAIN_2"/>
    <property type="match status" value="1"/>
</dbReference>
<feature type="region of interest" description="Disordered" evidence="19">
    <location>
        <begin position="1"/>
        <end position="161"/>
    </location>
</feature>
<evidence type="ECO:0000256" key="5">
    <source>
        <dbReference type="ARBA" id="ARBA00022679"/>
    </source>
</evidence>
<evidence type="ECO:0000259" key="20">
    <source>
        <dbReference type="PROSITE" id="PS50014"/>
    </source>
</evidence>
<organism evidence="25 26">
    <name type="scientific">Stephanodiscus triporus</name>
    <dbReference type="NCBI Taxonomy" id="2934178"/>
    <lineage>
        <taxon>Eukaryota</taxon>
        <taxon>Sar</taxon>
        <taxon>Stramenopiles</taxon>
        <taxon>Ochrophyta</taxon>
        <taxon>Bacillariophyta</taxon>
        <taxon>Coscinodiscophyceae</taxon>
        <taxon>Thalassiosirophycidae</taxon>
        <taxon>Stephanodiscales</taxon>
        <taxon>Stephanodiscaceae</taxon>
        <taxon>Stephanodiscus</taxon>
    </lineage>
</organism>
<evidence type="ECO:0000256" key="12">
    <source>
        <dbReference type="ARBA" id="ARBA00023159"/>
    </source>
</evidence>
<sequence>MDGTAAAPPLQPSALPMTNGTPPLSGQGATPNPLSVPVAPPPPPPPPVMGTVGAQAPLPMPPGTMNAPALSLSTNGHPMPTHYQHQSQALTPAPSLAQQQQQQQQEQQQQRFISMELDPLPPPVEAMQHPQAAQQQASQQTAQARPQQALNGGWQSDKDVEDRRKMIAKIVQLLRQRKPNAPQEWLNKLPQMAKRLEESLYRSAPSFEAYNDISTLKQRLQQLAMNIGMKTKRMQLTQQQQPQQVGAVAVAQQYQQGGGQPLAQPPGQSQYQQHQRMQPPPQQQVRQQALMPPQPLQQPHLTTQQPQPPQQQQRQMVNVSDINPNITNNQQHAPAVSQANYAAPPGLGIAPAPPLQPQQQGAPPITNAPAPFDAAGAAARQPSDRQQVLRHQQQRLLLLRHAAKCPHQDNQCPVTPHCAGMKRLWKHIAECKDQKCLVPHCVSSRYVLSHYHRCKDVRCPVCGPVREAIHRSHEKQKQMQALKQGHQAALKQQQQLPSDLSAAASGALGAPPNKRQKIANGQNVVSQVPQQSSHVQQPYQQQQMAHQHPTQAYSQQQSQPLTQPSVTSGGGQLVSSSPHTSNPNVMAGYVYSHPQSSGSGSAPVGVALSNGKVLGGAVVQNSGPRPQEDHTLINCFTVEEIETHIKSLDQGLVLPVAKLKTKFGDLLKGLQSHSHGWVFNSPVDPVELGLPDYFEVIEKPMDLGTVKRQLDNGVYRTLNEVERDVNLTFDNAMLYNPEGSVVWNMASDLKDKFTKDFAILIKQLHAEEEEKRKNGDACQLCGCEKLLFEPPVFYCNGLTCRSKRIRRNSYFYVGGNNQFHWCQTCYDDLKENTPIELAEMTLRKSQLDKKKNNEIPEESWVQCDRCERWIHQICALFNTRQNTDQRSEFVCPNCTCVERKKKGKPEPTSTTPMAEDLPRTKLSEHLEKHVREKLKDKMAEMATEKAQLLSIPLDEAIKVTGEGGGQIYIRQVTSMSRALEVRPRMKERYSFKNYPSEFKYRCKCIIVFQNLDGVDVILFGLYVYEHDEANAPPNHRAVYVSYLDSVHYMRPRKMRTFVYHELLAAYLDYVRIKGYNTAHIWACPPLKGDDYILFAKPDDQKVPKDDRLRQWYIDMLKVCQQRGIVGKMTNAYDLYFANDKNDATVLPYMEGDYFQAEIENIIKDMDEGKNLSKKPDKGGNKGKKEKKKSKAGARGGTRSSGLDQDALCASGILPEGVDVKSLKDGGRDWVMRKLGETIHPMKESFLVAFLNWEGQTEENRVVPKDIMEYREKHGISSKNLCVEPIKEEEKEGDDSKSMAASAEDTKRERDDTEDLDMCSPAEDPIPPENDTALNEYIPAAQETKGTNEADAEGTMESTTDVKVNEEVAQGAEEEKEANVEDTSKSAETGSGESSTHPEDEALKPSVKEEMEDAVAGTTADGSADKSISSSPSTPLDRTGKFAAMAKRHDMEVHPKPDVTKSDKIAEEQASKSVTKDSKGRIVKVIDDDEEEMDCEFLNNRQLFLNLCQGNHYQFDSLRRAKHTSMMVLWHLHNRDAPKFVTQCSICAREILQGKRFHCPTCADFDQCADCMRNPAVPRHQHPLQAIPVGNQQSTLTAEQRKERARSIQLHMTLLLHASTCRSPTCTSANCAKMKGLLKHGNGCKIKANGGCNVCKRIWALLQIHARQCKTENCPVPNCLAIRERYRQLQLQQQAMDDRRRQMMNQTYHQTARADD</sequence>
<dbReference type="InterPro" id="IPR011011">
    <property type="entry name" value="Znf_FYVE_PHD"/>
</dbReference>
<evidence type="ECO:0000256" key="14">
    <source>
        <dbReference type="ARBA" id="ARBA00023242"/>
    </source>
</evidence>
<evidence type="ECO:0000256" key="18">
    <source>
        <dbReference type="PROSITE-ProRule" id="PRU00228"/>
    </source>
</evidence>
<feature type="domain" description="TAZ-type" evidence="22">
    <location>
        <begin position="381"/>
        <end position="465"/>
    </location>
</feature>
<dbReference type="InterPro" id="IPR036427">
    <property type="entry name" value="Bromodomain-like_sf"/>
</dbReference>
<evidence type="ECO:0000256" key="19">
    <source>
        <dbReference type="SAM" id="MobiDB-lite"/>
    </source>
</evidence>
<feature type="domain" description="TAZ-type" evidence="22">
    <location>
        <begin position="1600"/>
        <end position="1681"/>
    </location>
</feature>
<proteinExistence type="predicted"/>
<feature type="compositionally biased region" description="Polar residues" evidence="19">
    <location>
        <begin position="1425"/>
        <end position="1435"/>
    </location>
</feature>
<dbReference type="GO" id="GO:0008270">
    <property type="term" value="F:zinc ion binding"/>
    <property type="evidence" value="ECO:0007669"/>
    <property type="project" value="UniProtKB-KW"/>
</dbReference>
<feature type="domain" description="PHD-type" evidence="21">
    <location>
        <begin position="819"/>
        <end position="897"/>
    </location>
</feature>
<feature type="compositionally biased region" description="Polar residues" evidence="19">
    <location>
        <begin position="1385"/>
        <end position="1394"/>
    </location>
</feature>
<dbReference type="Gene3D" id="3.30.40.10">
    <property type="entry name" value="Zinc/RING finger domain, C3HC4 (zinc finger)"/>
    <property type="match status" value="1"/>
</dbReference>
<keyword evidence="26" id="KW-1185">Reference proteome</keyword>
<dbReference type="PROSITE" id="PS50016">
    <property type="entry name" value="ZF_PHD_2"/>
    <property type="match status" value="1"/>
</dbReference>
<protein>
    <recommendedName>
        <fullName evidence="3">histone acetyltransferase</fullName>
        <ecNumber evidence="3">2.3.1.48</ecNumber>
    </recommendedName>
</protein>
<evidence type="ECO:0000256" key="13">
    <source>
        <dbReference type="ARBA" id="ARBA00023163"/>
    </source>
</evidence>
<dbReference type="PROSITE" id="PS50135">
    <property type="entry name" value="ZF_ZZ_2"/>
    <property type="match status" value="1"/>
</dbReference>
<evidence type="ECO:0000256" key="3">
    <source>
        <dbReference type="ARBA" id="ARBA00013184"/>
    </source>
</evidence>
<keyword evidence="5" id="KW-0808">Transferase</keyword>
<evidence type="ECO:0000313" key="25">
    <source>
        <dbReference type="EMBL" id="KAL3767425.1"/>
    </source>
</evidence>
<dbReference type="GO" id="GO:0004402">
    <property type="term" value="F:histone acetyltransferase activity"/>
    <property type="evidence" value="ECO:0007669"/>
    <property type="project" value="UniProtKB-ARBA"/>
</dbReference>
<dbReference type="Pfam" id="PF16987">
    <property type="entry name" value="KIX_2"/>
    <property type="match status" value="1"/>
</dbReference>
<feature type="region of interest" description="Disordered" evidence="19">
    <location>
        <begin position="256"/>
        <end position="316"/>
    </location>
</feature>
<comment type="function">
    <text evidence="1">Acetyltransferase enzyme. Acetylates histones, giving a specific tag for transcriptional activation.</text>
</comment>
<evidence type="ECO:0000259" key="24">
    <source>
        <dbReference type="PROSITE" id="PS51727"/>
    </source>
</evidence>
<feature type="compositionally biased region" description="Low complexity" evidence="19">
    <location>
        <begin position="126"/>
        <end position="149"/>
    </location>
</feature>
<dbReference type="InterPro" id="IPR000197">
    <property type="entry name" value="Znf_TAZ"/>
</dbReference>
<evidence type="ECO:0000256" key="8">
    <source>
        <dbReference type="ARBA" id="ARBA00022833"/>
    </source>
</evidence>
<dbReference type="InterPro" id="IPR019787">
    <property type="entry name" value="Znf_PHD-finger"/>
</dbReference>
<keyword evidence="7 18" id="KW-0863">Zinc-finger</keyword>
<dbReference type="CDD" id="cd15614">
    <property type="entry name" value="PHD_HAC_like"/>
    <property type="match status" value="1"/>
</dbReference>
<evidence type="ECO:0000256" key="16">
    <source>
        <dbReference type="ARBA" id="ARBA00048017"/>
    </source>
</evidence>
<feature type="domain" description="CBP/p300-type HAT" evidence="24">
    <location>
        <begin position="911"/>
        <end position="1536"/>
    </location>
</feature>
<feature type="compositionally biased region" description="Low complexity" evidence="19">
    <location>
        <begin position="522"/>
        <end position="567"/>
    </location>
</feature>
<feature type="region of interest" description="Disordered" evidence="19">
    <location>
        <begin position="341"/>
        <end position="381"/>
    </location>
</feature>
<evidence type="ECO:0000256" key="15">
    <source>
        <dbReference type="ARBA" id="ARBA00023315"/>
    </source>
</evidence>
<feature type="compositionally biased region" description="Basic and acidic residues" evidence="19">
    <location>
        <begin position="1167"/>
        <end position="1179"/>
    </location>
</feature>
<dbReference type="InterPro" id="IPR036546">
    <property type="entry name" value="MED15_KIX"/>
</dbReference>
<evidence type="ECO:0000259" key="23">
    <source>
        <dbReference type="PROSITE" id="PS50135"/>
    </source>
</evidence>
<evidence type="ECO:0000256" key="2">
    <source>
        <dbReference type="ARBA" id="ARBA00004123"/>
    </source>
</evidence>
<feature type="domain" description="ZZ-type" evidence="23">
    <location>
        <begin position="1538"/>
        <end position="1591"/>
    </location>
</feature>
<dbReference type="GO" id="GO:0005634">
    <property type="term" value="C:nucleus"/>
    <property type="evidence" value="ECO:0007669"/>
    <property type="project" value="UniProtKB-SubCell"/>
</dbReference>
<keyword evidence="12" id="KW-0010">Activator</keyword>
<dbReference type="InterPro" id="IPR043145">
    <property type="entry name" value="Znf_ZZ_sf"/>
</dbReference>
<dbReference type="Pfam" id="PF02135">
    <property type="entry name" value="zf-TAZ"/>
    <property type="match status" value="2"/>
</dbReference>
<feature type="region of interest" description="Disordered" evidence="19">
    <location>
        <begin position="473"/>
        <end position="587"/>
    </location>
</feature>
<feature type="compositionally biased region" description="Polar residues" evidence="19">
    <location>
        <begin position="573"/>
        <end position="584"/>
    </location>
</feature>
<dbReference type="SMART" id="SM00291">
    <property type="entry name" value="ZnF_ZZ"/>
    <property type="match status" value="1"/>
</dbReference>
<keyword evidence="14" id="KW-0539">Nucleus</keyword>
<dbReference type="InterPro" id="IPR001965">
    <property type="entry name" value="Znf_PHD"/>
</dbReference>
<comment type="subcellular location">
    <subcellularLocation>
        <location evidence="2">Nucleus</location>
    </subcellularLocation>
</comment>
<feature type="compositionally biased region" description="Basic residues" evidence="19">
    <location>
        <begin position="1180"/>
        <end position="1191"/>
    </location>
</feature>
<keyword evidence="13" id="KW-0804">Transcription</keyword>
<name>A0ABD3MTZ8_9STRA</name>
<evidence type="ECO:0000259" key="22">
    <source>
        <dbReference type="PROSITE" id="PS50134"/>
    </source>
</evidence>
<feature type="compositionally biased region" description="Low complexity" evidence="19">
    <location>
        <begin position="357"/>
        <end position="381"/>
    </location>
</feature>
<keyword evidence="9" id="KW-0156">Chromatin regulator</keyword>
<dbReference type="PRINTS" id="PR00503">
    <property type="entry name" value="BROMODOMAIN"/>
</dbReference>
<dbReference type="GO" id="GO:0140297">
    <property type="term" value="F:DNA-binding transcription factor binding"/>
    <property type="evidence" value="ECO:0007669"/>
    <property type="project" value="UniProtKB-ARBA"/>
</dbReference>
<dbReference type="PANTHER" id="PTHR13808">
    <property type="entry name" value="CBP/P300-RELATED"/>
    <property type="match status" value="1"/>
</dbReference>
<dbReference type="SMART" id="SM00297">
    <property type="entry name" value="BROMO"/>
    <property type="match status" value="1"/>
</dbReference>
<feature type="region of interest" description="Disordered" evidence="19">
    <location>
        <begin position="1167"/>
        <end position="1202"/>
    </location>
</feature>
<evidence type="ECO:0000256" key="7">
    <source>
        <dbReference type="ARBA" id="ARBA00022771"/>
    </source>
</evidence>
<evidence type="ECO:0000256" key="6">
    <source>
        <dbReference type="ARBA" id="ARBA00022723"/>
    </source>
</evidence>
<comment type="catalytic activity">
    <reaction evidence="16">
        <text>L-lysyl-[protein] + acetyl-CoA = N(6)-acetyl-L-lysyl-[protein] + CoA + H(+)</text>
        <dbReference type="Rhea" id="RHEA:45948"/>
        <dbReference type="Rhea" id="RHEA-COMP:9752"/>
        <dbReference type="Rhea" id="RHEA-COMP:10731"/>
        <dbReference type="ChEBI" id="CHEBI:15378"/>
        <dbReference type="ChEBI" id="CHEBI:29969"/>
        <dbReference type="ChEBI" id="CHEBI:57287"/>
        <dbReference type="ChEBI" id="CHEBI:57288"/>
        <dbReference type="ChEBI" id="CHEBI:61930"/>
        <dbReference type="EC" id="2.3.1.48"/>
    </reaction>
</comment>
<dbReference type="InterPro" id="IPR000433">
    <property type="entry name" value="Znf_ZZ"/>
</dbReference>
<dbReference type="Pfam" id="PF00439">
    <property type="entry name" value="Bromodomain"/>
    <property type="match status" value="1"/>
</dbReference>
<dbReference type="PROSITE" id="PS50134">
    <property type="entry name" value="ZF_TAZ"/>
    <property type="match status" value="2"/>
</dbReference>
<keyword evidence="4" id="KW-0488">Methylation</keyword>
<dbReference type="PANTHER" id="PTHR13808:SF1">
    <property type="entry name" value="HISTONE ACETYLTRANSFERASE"/>
    <property type="match status" value="1"/>
</dbReference>
<dbReference type="InterPro" id="IPR001487">
    <property type="entry name" value="Bromodomain"/>
</dbReference>
<evidence type="ECO:0000256" key="10">
    <source>
        <dbReference type="ARBA" id="ARBA00023015"/>
    </source>
</evidence>
<dbReference type="Gene3D" id="2.10.110.40">
    <property type="match status" value="1"/>
</dbReference>
<dbReference type="InterPro" id="IPR038547">
    <property type="entry name" value="RING_CBP-p300_sf"/>
</dbReference>
<feature type="region of interest" description="Disordered" evidence="19">
    <location>
        <begin position="1284"/>
        <end position="1476"/>
    </location>
</feature>
<evidence type="ECO:0000256" key="11">
    <source>
        <dbReference type="ARBA" id="ARBA00023117"/>
    </source>
</evidence>
<dbReference type="Gene3D" id="1.20.920.10">
    <property type="entry name" value="Bromodomain-like"/>
    <property type="match status" value="1"/>
</dbReference>
<feature type="compositionally biased region" description="Low complexity" evidence="19">
    <location>
        <begin position="256"/>
        <end position="315"/>
    </location>
</feature>
<feature type="domain" description="Bromo" evidence="20">
    <location>
        <begin position="671"/>
        <end position="743"/>
    </location>
</feature>
<evidence type="ECO:0000256" key="9">
    <source>
        <dbReference type="ARBA" id="ARBA00022853"/>
    </source>
</evidence>
<dbReference type="Gene3D" id="1.20.1020.10">
    <property type="entry name" value="TAZ domain"/>
    <property type="match status" value="2"/>
</dbReference>
<gene>
    <name evidence="25" type="ORF">ACHAW5_004818</name>
</gene>
<dbReference type="Gene3D" id="1.10.246.20">
    <property type="entry name" value="Coactivator CBP, KIX domain"/>
    <property type="match status" value="1"/>
</dbReference>
<feature type="compositionally biased region" description="Low complexity" evidence="19">
    <location>
        <begin position="480"/>
        <end position="512"/>
    </location>
</feature>
<dbReference type="InterPro" id="IPR013178">
    <property type="entry name" value="Histone_AcTrfase_Rtt109/CBP"/>
</dbReference>
<dbReference type="Pfam" id="PF08214">
    <property type="entry name" value="HAT_KAT11"/>
    <property type="match status" value="1"/>
</dbReference>
<evidence type="ECO:0000256" key="4">
    <source>
        <dbReference type="ARBA" id="ARBA00022481"/>
    </source>
</evidence>
<dbReference type="PROSITE" id="PS51727">
    <property type="entry name" value="CBP_P300_HAT"/>
    <property type="match status" value="1"/>
</dbReference>
<dbReference type="EMBL" id="JALLAZ020001703">
    <property type="protein sequence ID" value="KAL3767425.1"/>
    <property type="molecule type" value="Genomic_DNA"/>
</dbReference>
<dbReference type="InterPro" id="IPR013083">
    <property type="entry name" value="Znf_RING/FYVE/PHD"/>
</dbReference>
<keyword evidence="8" id="KW-0862">Zinc</keyword>
<feature type="compositionally biased region" description="Pro residues" evidence="19">
    <location>
        <begin position="38"/>
        <end position="48"/>
    </location>
</feature>
<dbReference type="SMART" id="SM01250">
    <property type="entry name" value="KAT11"/>
    <property type="match status" value="1"/>
</dbReference>
<dbReference type="InterPro" id="IPR035898">
    <property type="entry name" value="TAZ_dom_sf"/>
</dbReference>
<feature type="compositionally biased region" description="Basic and acidic residues" evidence="19">
    <location>
        <begin position="1284"/>
        <end position="1296"/>
    </location>
</feature>
<dbReference type="InterPro" id="IPR036529">
    <property type="entry name" value="KIX_dom_sf"/>
</dbReference>
<dbReference type="SUPFAM" id="SSF57903">
    <property type="entry name" value="FYVE/PHD zinc finger"/>
    <property type="match status" value="1"/>
</dbReference>
<feature type="compositionally biased region" description="Low complexity" evidence="19">
    <location>
        <begin position="1"/>
        <end position="16"/>
    </location>
</feature>
<dbReference type="Proteomes" id="UP001530315">
    <property type="component" value="Unassembled WGS sequence"/>
</dbReference>
<dbReference type="GO" id="GO:0045944">
    <property type="term" value="P:positive regulation of transcription by RNA polymerase II"/>
    <property type="evidence" value="ECO:0007669"/>
    <property type="project" value="UniProtKB-ARBA"/>
</dbReference>
<reference evidence="25 26" key="1">
    <citation type="submission" date="2024-10" db="EMBL/GenBank/DDBJ databases">
        <title>Updated reference genomes for cyclostephanoid diatoms.</title>
        <authorList>
            <person name="Roberts W.R."/>
            <person name="Alverson A.J."/>
        </authorList>
    </citation>
    <scope>NUCLEOTIDE SEQUENCE [LARGE SCALE GENOMIC DNA]</scope>
    <source>
        <strain evidence="25 26">AJA276-08</strain>
    </source>
</reference>
<dbReference type="SMART" id="SM00249">
    <property type="entry name" value="PHD"/>
    <property type="match status" value="1"/>
</dbReference>